<dbReference type="SUPFAM" id="SSF49503">
    <property type="entry name" value="Cupredoxins"/>
    <property type="match status" value="1"/>
</dbReference>
<dbReference type="EC" id="7.1.1.9" evidence="4"/>
<keyword evidence="13 16" id="KW-0472">Membrane</keyword>
<protein>
    <recommendedName>
        <fullName evidence="4">cytochrome-c oxidase</fullName>
        <ecNumber evidence="4">7.1.1.9</ecNumber>
    </recommendedName>
    <alternativeName>
        <fullName evidence="14">Cytochrome c oxidase polypeptide II</fullName>
    </alternativeName>
</protein>
<evidence type="ECO:0000256" key="9">
    <source>
        <dbReference type="ARBA" id="ARBA00022967"/>
    </source>
</evidence>
<evidence type="ECO:0000259" key="17">
    <source>
        <dbReference type="PROSITE" id="PS50857"/>
    </source>
</evidence>
<dbReference type="InterPro" id="IPR008972">
    <property type="entry name" value="Cupredoxin"/>
</dbReference>
<keyword evidence="5" id="KW-0813">Transport</keyword>
<comment type="catalytic activity">
    <reaction evidence="15">
        <text>4 Fe(II)-[cytochrome c] + O2 + 8 H(+)(in) = 4 Fe(III)-[cytochrome c] + 2 H2O + 4 H(+)(out)</text>
        <dbReference type="Rhea" id="RHEA:11436"/>
        <dbReference type="Rhea" id="RHEA-COMP:10350"/>
        <dbReference type="Rhea" id="RHEA-COMP:14399"/>
        <dbReference type="ChEBI" id="CHEBI:15377"/>
        <dbReference type="ChEBI" id="CHEBI:15378"/>
        <dbReference type="ChEBI" id="CHEBI:15379"/>
        <dbReference type="ChEBI" id="CHEBI:29033"/>
        <dbReference type="ChEBI" id="CHEBI:29034"/>
        <dbReference type="EC" id="7.1.1.9"/>
    </reaction>
    <physiologicalReaction direction="left-to-right" evidence="15">
        <dbReference type="Rhea" id="RHEA:11437"/>
    </physiologicalReaction>
</comment>
<evidence type="ECO:0000256" key="15">
    <source>
        <dbReference type="ARBA" id="ARBA00049512"/>
    </source>
</evidence>
<dbReference type="EMBL" id="KC330755">
    <property type="protein sequence ID" value="AGN12765.1"/>
    <property type="molecule type" value="Genomic_DNA"/>
</dbReference>
<dbReference type="GO" id="GO:0004129">
    <property type="term" value="F:cytochrome-c oxidase activity"/>
    <property type="evidence" value="ECO:0007669"/>
    <property type="project" value="UniProtKB-EC"/>
</dbReference>
<evidence type="ECO:0000256" key="6">
    <source>
        <dbReference type="ARBA" id="ARBA00022692"/>
    </source>
</evidence>
<feature type="domain" description="Cytochrome oxidase subunit II copper A binding" evidence="17">
    <location>
        <begin position="80"/>
        <end position="204"/>
    </location>
</feature>
<proteinExistence type="inferred from homology"/>
<gene>
    <name evidence="18" type="primary">cox2</name>
</gene>
<name>V9NDT3_9TREM</name>
<dbReference type="AlphaFoldDB" id="V9NDT3"/>
<dbReference type="SUPFAM" id="SSF81464">
    <property type="entry name" value="Cytochrome c oxidase subunit II-like, transmembrane region"/>
    <property type="match status" value="1"/>
</dbReference>
<dbReference type="PROSITE" id="PS50857">
    <property type="entry name" value="COX2_CUA"/>
    <property type="match status" value="1"/>
</dbReference>
<dbReference type="GO" id="GO:0042773">
    <property type="term" value="P:ATP synthesis coupled electron transport"/>
    <property type="evidence" value="ECO:0007669"/>
    <property type="project" value="TreeGrafter"/>
</dbReference>
<comment type="subcellular location">
    <subcellularLocation>
        <location evidence="2">Membrane</location>
        <topology evidence="2">Multi-pass membrane protein</topology>
    </subcellularLocation>
</comment>
<keyword evidence="9" id="KW-1278">Translocase</keyword>
<dbReference type="InterPro" id="IPR002429">
    <property type="entry name" value="CcO_II-like_C"/>
</dbReference>
<keyword evidence="11 16" id="KW-1133">Transmembrane helix</keyword>
<dbReference type="CTD" id="4513"/>
<geneLocation type="mitochondrion" evidence="18"/>
<evidence type="ECO:0000256" key="16">
    <source>
        <dbReference type="SAM" id="Phobius"/>
    </source>
</evidence>
<dbReference type="PANTHER" id="PTHR22888:SF9">
    <property type="entry name" value="CYTOCHROME C OXIDASE SUBUNIT 2"/>
    <property type="match status" value="1"/>
</dbReference>
<evidence type="ECO:0000313" key="18">
    <source>
        <dbReference type="EMBL" id="AGN12765.1"/>
    </source>
</evidence>
<dbReference type="PROSITE" id="PS00078">
    <property type="entry name" value="COX2"/>
    <property type="match status" value="1"/>
</dbReference>
<evidence type="ECO:0000256" key="4">
    <source>
        <dbReference type="ARBA" id="ARBA00012949"/>
    </source>
</evidence>
<dbReference type="GeneID" id="18129070"/>
<feature type="transmembrane region" description="Helical" evidence="16">
    <location>
        <begin position="52"/>
        <end position="72"/>
    </location>
</feature>
<evidence type="ECO:0000256" key="8">
    <source>
        <dbReference type="ARBA" id="ARBA00022842"/>
    </source>
</evidence>
<keyword evidence="8" id="KW-0460">Magnesium</keyword>
<keyword evidence="18" id="KW-0496">Mitochondrion</keyword>
<dbReference type="GO" id="GO:0016020">
    <property type="term" value="C:membrane"/>
    <property type="evidence" value="ECO:0007669"/>
    <property type="project" value="UniProtKB-SubCell"/>
</dbReference>
<keyword evidence="12" id="KW-0186">Copper</keyword>
<evidence type="ECO:0000256" key="10">
    <source>
        <dbReference type="ARBA" id="ARBA00022982"/>
    </source>
</evidence>
<evidence type="ECO:0000256" key="7">
    <source>
        <dbReference type="ARBA" id="ARBA00022723"/>
    </source>
</evidence>
<feature type="transmembrane region" description="Helical" evidence="16">
    <location>
        <begin position="12"/>
        <end position="32"/>
    </location>
</feature>
<evidence type="ECO:0000256" key="2">
    <source>
        <dbReference type="ARBA" id="ARBA00004141"/>
    </source>
</evidence>
<dbReference type="InterPro" id="IPR036257">
    <property type="entry name" value="Cyt_c_oxidase_su2_TM_sf"/>
</dbReference>
<evidence type="ECO:0000256" key="11">
    <source>
        <dbReference type="ARBA" id="ARBA00022989"/>
    </source>
</evidence>
<reference evidence="18" key="1">
    <citation type="submission" date="2012-12" db="EMBL/GenBank/DDBJ databases">
        <authorList>
            <person name="Jeon H.-K."/>
            <person name="Lee D."/>
            <person name="Park H."/>
            <person name="Eom K.S."/>
        </authorList>
    </citation>
    <scope>NUCLEOTIDE SEQUENCE</scope>
</reference>
<evidence type="ECO:0000256" key="14">
    <source>
        <dbReference type="ARBA" id="ARBA00031389"/>
    </source>
</evidence>
<organism evidence="18">
    <name type="scientific">Metagonimus yokogawai</name>
    <dbReference type="NCBI Taxonomy" id="84529"/>
    <lineage>
        <taxon>Eukaryota</taxon>
        <taxon>Metazoa</taxon>
        <taxon>Spiralia</taxon>
        <taxon>Lophotrochozoa</taxon>
        <taxon>Platyhelminthes</taxon>
        <taxon>Trematoda</taxon>
        <taxon>Digenea</taxon>
        <taxon>Opisthorchiida</taxon>
        <taxon>Opisthorchiata</taxon>
        <taxon>Heterophyidae</taxon>
        <taxon>Metagonimus</taxon>
    </lineage>
</organism>
<dbReference type="InterPro" id="IPR045187">
    <property type="entry name" value="CcO_II"/>
</dbReference>
<evidence type="ECO:0000256" key="12">
    <source>
        <dbReference type="ARBA" id="ARBA00023008"/>
    </source>
</evidence>
<keyword evidence="10" id="KW-0249">Electron transport</keyword>
<comment type="similarity">
    <text evidence="3">Belongs to the cytochrome c oxidase subunit 2 family.</text>
</comment>
<dbReference type="GO" id="GO:0005507">
    <property type="term" value="F:copper ion binding"/>
    <property type="evidence" value="ECO:0007669"/>
    <property type="project" value="InterPro"/>
</dbReference>
<evidence type="ECO:0000256" key="5">
    <source>
        <dbReference type="ARBA" id="ARBA00022448"/>
    </source>
</evidence>
<comment type="cofactor">
    <cofactor evidence="1">
        <name>Cu cation</name>
        <dbReference type="ChEBI" id="CHEBI:23378"/>
    </cofactor>
</comment>
<dbReference type="PRINTS" id="PR01166">
    <property type="entry name" value="CYCOXIDASEII"/>
</dbReference>
<keyword evidence="6 16" id="KW-0812">Transmembrane</keyword>
<accession>V9NDT3</accession>
<dbReference type="Gene3D" id="1.10.287.90">
    <property type="match status" value="1"/>
</dbReference>
<dbReference type="Pfam" id="PF00116">
    <property type="entry name" value="COX2"/>
    <property type="match status" value="1"/>
</dbReference>
<dbReference type="InterPro" id="IPR001505">
    <property type="entry name" value="Copper_CuA"/>
</dbReference>
<dbReference type="Gene3D" id="2.60.40.420">
    <property type="entry name" value="Cupredoxins - blue copper proteins"/>
    <property type="match status" value="1"/>
</dbReference>
<evidence type="ECO:0000256" key="1">
    <source>
        <dbReference type="ARBA" id="ARBA00001935"/>
    </source>
</evidence>
<evidence type="ECO:0000256" key="13">
    <source>
        <dbReference type="ARBA" id="ARBA00023136"/>
    </source>
</evidence>
<dbReference type="RefSeq" id="YP_008994163.1">
    <property type="nucleotide sequence ID" value="NC_023249.1"/>
</dbReference>
<dbReference type="PANTHER" id="PTHR22888">
    <property type="entry name" value="CYTOCHROME C OXIDASE, SUBUNIT II"/>
    <property type="match status" value="1"/>
</dbReference>
<evidence type="ECO:0000256" key="3">
    <source>
        <dbReference type="ARBA" id="ARBA00007866"/>
    </source>
</evidence>
<sequence length="223" mass="25120">MLIGNVIYDNLMFYMLCLCAFIAPWVFLVLGWQIFSSCNLSEASNESNWIEWAWTLIPTGMVTYLCLLNVVCMSEDLPVPIEAVIKVIGRQWLWSYEITGFEGGYDSIITDFIDSVDKPLRISLYDFYHLVVTSSDVIHCFTLPELNVKVDAIPGRVNQSIFYADRLGYYIGYCSELCGAGHAYMPIVLESVVPDYKPLGWVPLEVREKLLSGSTPGLGSALR</sequence>
<keyword evidence="7" id="KW-0479">Metal-binding</keyword>